<evidence type="ECO:0000313" key="3">
    <source>
        <dbReference type="Proteomes" id="UP000182412"/>
    </source>
</evidence>
<evidence type="ECO:0000313" key="2">
    <source>
        <dbReference type="EMBL" id="SDO86308.1"/>
    </source>
</evidence>
<keyword evidence="1" id="KW-1133">Transmembrane helix</keyword>
<feature type="transmembrane region" description="Helical" evidence="1">
    <location>
        <begin position="12"/>
        <end position="31"/>
    </location>
</feature>
<keyword evidence="1" id="KW-0812">Transmembrane</keyword>
<sequence length="51" mass="6125">MMKKWREFCFIARDVFVIVACCIMLLYWAFIDRVNAFFTGKIQRKEVSKDG</sequence>
<gene>
    <name evidence="2" type="ORF">SAMN05216366_102125</name>
</gene>
<dbReference type="AlphaFoldDB" id="A0A1H0N0S7"/>
<name>A0A1H0N0S7_SELRU</name>
<accession>A0A1H0N0S7</accession>
<keyword evidence="1" id="KW-0472">Membrane</keyword>
<dbReference type="EMBL" id="FNJQ01000002">
    <property type="protein sequence ID" value="SDO86308.1"/>
    <property type="molecule type" value="Genomic_DNA"/>
</dbReference>
<organism evidence="2 3">
    <name type="scientific">Selenomonas ruminantium</name>
    <dbReference type="NCBI Taxonomy" id="971"/>
    <lineage>
        <taxon>Bacteria</taxon>
        <taxon>Bacillati</taxon>
        <taxon>Bacillota</taxon>
        <taxon>Negativicutes</taxon>
        <taxon>Selenomonadales</taxon>
        <taxon>Selenomonadaceae</taxon>
        <taxon>Selenomonas</taxon>
    </lineage>
</organism>
<protein>
    <submittedName>
        <fullName evidence="2">Uncharacterized protein</fullName>
    </submittedName>
</protein>
<evidence type="ECO:0000256" key="1">
    <source>
        <dbReference type="SAM" id="Phobius"/>
    </source>
</evidence>
<dbReference type="Proteomes" id="UP000182412">
    <property type="component" value="Unassembled WGS sequence"/>
</dbReference>
<reference evidence="2 3" key="1">
    <citation type="submission" date="2016-10" db="EMBL/GenBank/DDBJ databases">
        <authorList>
            <person name="de Groot N.N."/>
        </authorList>
    </citation>
    <scope>NUCLEOTIDE SEQUENCE [LARGE SCALE GENOMIC DNA]</scope>
    <source>
        <strain evidence="2 3">S137</strain>
    </source>
</reference>
<proteinExistence type="predicted"/>